<dbReference type="PROSITE" id="PS50234">
    <property type="entry name" value="VWFA"/>
    <property type="match status" value="1"/>
</dbReference>
<evidence type="ECO:0000256" key="1">
    <source>
        <dbReference type="SAM" id="Phobius"/>
    </source>
</evidence>
<evidence type="ECO:0008006" key="6">
    <source>
        <dbReference type="Google" id="ProtNLM"/>
    </source>
</evidence>
<dbReference type="Pfam" id="PF08487">
    <property type="entry name" value="VIT"/>
    <property type="match status" value="1"/>
</dbReference>
<dbReference type="InterPro" id="IPR002035">
    <property type="entry name" value="VWF_A"/>
</dbReference>
<organism evidence="4 5">
    <name type="scientific">Mytilus edulis</name>
    <name type="common">Blue mussel</name>
    <dbReference type="NCBI Taxonomy" id="6550"/>
    <lineage>
        <taxon>Eukaryota</taxon>
        <taxon>Metazoa</taxon>
        <taxon>Spiralia</taxon>
        <taxon>Lophotrochozoa</taxon>
        <taxon>Mollusca</taxon>
        <taxon>Bivalvia</taxon>
        <taxon>Autobranchia</taxon>
        <taxon>Pteriomorphia</taxon>
        <taxon>Mytilida</taxon>
        <taxon>Mytiloidea</taxon>
        <taxon>Mytilidae</taxon>
        <taxon>Mytilinae</taxon>
        <taxon>Mytilus</taxon>
    </lineage>
</organism>
<comment type="caution">
    <text evidence="4">The sequence shown here is derived from an EMBL/GenBank/DDBJ whole genome shotgun (WGS) entry which is preliminary data.</text>
</comment>
<dbReference type="EMBL" id="CAJPWZ010000301">
    <property type="protein sequence ID" value="CAG2189690.1"/>
    <property type="molecule type" value="Genomic_DNA"/>
</dbReference>
<dbReference type="PANTHER" id="PTHR10338">
    <property type="entry name" value="INTER-ALPHA-TRYPSIN INHIBITOR HEAVY CHAIN FAMILY MEMBER"/>
    <property type="match status" value="1"/>
</dbReference>
<proteinExistence type="predicted"/>
<protein>
    <recommendedName>
        <fullName evidence="6">Inter-alpha-trypsin inhibitor heavy chain H3-like</fullName>
    </recommendedName>
</protein>
<evidence type="ECO:0000313" key="4">
    <source>
        <dbReference type="EMBL" id="CAG2189690.1"/>
    </source>
</evidence>
<feature type="domain" description="VWFA" evidence="2">
    <location>
        <begin position="271"/>
        <end position="450"/>
    </location>
</feature>
<dbReference type="InterPro" id="IPR050934">
    <property type="entry name" value="ITIH"/>
</dbReference>
<dbReference type="SMART" id="SM00327">
    <property type="entry name" value="VWA"/>
    <property type="match status" value="1"/>
</dbReference>
<dbReference type="InterPro" id="IPR013694">
    <property type="entry name" value="VIT"/>
</dbReference>
<dbReference type="Proteomes" id="UP000683360">
    <property type="component" value="Unassembled WGS sequence"/>
</dbReference>
<name>A0A8S3Q354_MYTED</name>
<keyword evidence="1" id="KW-0812">Transmembrane</keyword>
<dbReference type="Gene3D" id="3.40.50.410">
    <property type="entry name" value="von Willebrand factor, type A domain"/>
    <property type="match status" value="1"/>
</dbReference>
<feature type="transmembrane region" description="Helical" evidence="1">
    <location>
        <begin position="6"/>
        <end position="23"/>
    </location>
</feature>
<dbReference type="OrthoDB" id="299997at2759"/>
<keyword evidence="1" id="KW-1133">Transmembrane helix</keyword>
<feature type="domain" description="VIT" evidence="3">
    <location>
        <begin position="14"/>
        <end position="141"/>
    </location>
</feature>
<accession>A0A8S3Q354</accession>
<dbReference type="PROSITE" id="PS51468">
    <property type="entry name" value="VIT"/>
    <property type="match status" value="1"/>
</dbReference>
<keyword evidence="5" id="KW-1185">Reference proteome</keyword>
<dbReference type="SUPFAM" id="SSF53300">
    <property type="entry name" value="vWA-like"/>
    <property type="match status" value="1"/>
</dbReference>
<gene>
    <name evidence="4" type="ORF">MEDL_5064</name>
</gene>
<dbReference type="AlphaFoldDB" id="A0A8S3Q354"/>
<sequence length="553" mass="63218">MGYQELHYSILILVFLFMQIVYVQTQNPSIQSMHIKSDITHRFATTLVSSKVVSNVETPVEFHVVIPDSAFITEFLIEKNGQVYPGEIKKKGRVKEKYKSGKKSWQNAQQLTEKFRYTSRFSFDINVPAESRVTFNLTYQELLQRVNGRYQHKIYVDPGQIVEDLTVDVVISESRHITKLLVPRLRNNTLSNKDEELNTLAVIDRPTSKSATIHYAPTADDQKQMSDQGISGLFVVEYDVQRKFDAGEVMISDGYFMHQFSPESLKPIPKDVLFILDVSSSMYGTEIRQQSNAIDTIIQDFHNFDRFNIMEFSTNATLWQPKILNARNENKLKARQYLKEMQANGYSDINIAFLKGLEFLNNISKHDNRMKMLVFLTDGQASKGEQDRSKIISNIDEKNTERIPIFSLAFGDEADYELVQKVAVKTNGLARKIFKGHDASLQIKQFFDEVSSPSLRNVTLKYLHKNTDIIEKATKLNFGTFYNDKEIITAGKLFSVDGDIIDVLISGLGVDGPLELASEIDLQNQVHSTAKSSDNDRITERIWAYLTIKQLLI</sequence>
<reference evidence="4" key="1">
    <citation type="submission" date="2021-03" db="EMBL/GenBank/DDBJ databases">
        <authorList>
            <person name="Bekaert M."/>
        </authorList>
    </citation>
    <scope>NUCLEOTIDE SEQUENCE</scope>
</reference>
<evidence type="ECO:0000313" key="5">
    <source>
        <dbReference type="Proteomes" id="UP000683360"/>
    </source>
</evidence>
<dbReference type="SMART" id="SM00609">
    <property type="entry name" value="VIT"/>
    <property type="match status" value="1"/>
</dbReference>
<dbReference type="InterPro" id="IPR036465">
    <property type="entry name" value="vWFA_dom_sf"/>
</dbReference>
<evidence type="ECO:0000259" key="3">
    <source>
        <dbReference type="PROSITE" id="PS51468"/>
    </source>
</evidence>
<dbReference type="PANTHER" id="PTHR10338:SF108">
    <property type="entry name" value="INTER-ALPHA-TRYPSIN INHIBITOR HEAVY CHAIN H4-LIKE PROTEIN"/>
    <property type="match status" value="1"/>
</dbReference>
<keyword evidence="1" id="KW-0472">Membrane</keyword>
<dbReference type="Pfam" id="PF13768">
    <property type="entry name" value="VWA_3"/>
    <property type="match status" value="1"/>
</dbReference>
<evidence type="ECO:0000259" key="2">
    <source>
        <dbReference type="PROSITE" id="PS50234"/>
    </source>
</evidence>